<keyword evidence="3" id="KW-1185">Reference proteome</keyword>
<evidence type="ECO:0000313" key="3">
    <source>
        <dbReference type="Proteomes" id="UP000275394"/>
    </source>
</evidence>
<proteinExistence type="predicted"/>
<evidence type="ECO:0000313" key="2">
    <source>
        <dbReference type="EMBL" id="ROS00186.1"/>
    </source>
</evidence>
<accession>A0A3N2DK65</accession>
<dbReference type="OrthoDB" id="9847408at2"/>
<evidence type="ECO:0000256" key="1">
    <source>
        <dbReference type="SAM" id="SignalP"/>
    </source>
</evidence>
<protein>
    <submittedName>
        <fullName evidence="2">Uncharacterized protein</fullName>
    </submittedName>
</protein>
<feature type="signal peptide" evidence="1">
    <location>
        <begin position="1"/>
        <end position="20"/>
    </location>
</feature>
<reference evidence="2 3" key="1">
    <citation type="submission" date="2018-11" db="EMBL/GenBank/DDBJ databases">
        <title>Genomic Encyclopedia of Type Strains, Phase IV (KMG-IV): sequencing the most valuable type-strain genomes for metagenomic binning, comparative biology and taxonomic classification.</title>
        <authorList>
            <person name="Goeker M."/>
        </authorList>
    </citation>
    <scope>NUCLEOTIDE SEQUENCE [LARGE SCALE GENOMIC DNA]</scope>
    <source>
        <strain evidence="2 3">DSM 100316</strain>
    </source>
</reference>
<gene>
    <name evidence="2" type="ORF">EDC56_2823</name>
</gene>
<name>A0A3N2DK65_9GAMM</name>
<dbReference type="Proteomes" id="UP000275394">
    <property type="component" value="Unassembled WGS sequence"/>
</dbReference>
<keyword evidence="1" id="KW-0732">Signal</keyword>
<dbReference type="RefSeq" id="WP_123713165.1">
    <property type="nucleotide sequence ID" value="NZ_RKHR01000005.1"/>
</dbReference>
<feature type="chain" id="PRO_5017994316" evidence="1">
    <location>
        <begin position="21"/>
        <end position="155"/>
    </location>
</feature>
<dbReference type="AlphaFoldDB" id="A0A3N2DK65"/>
<organism evidence="2 3">
    <name type="scientific">Sinobacterium caligoides</name>
    <dbReference type="NCBI Taxonomy" id="933926"/>
    <lineage>
        <taxon>Bacteria</taxon>
        <taxon>Pseudomonadati</taxon>
        <taxon>Pseudomonadota</taxon>
        <taxon>Gammaproteobacteria</taxon>
        <taxon>Cellvibrionales</taxon>
        <taxon>Spongiibacteraceae</taxon>
        <taxon>Sinobacterium</taxon>
    </lineage>
</organism>
<sequence length="155" mass="16592">MNKKLLILTLATLVSGNALAYNTNITNTTSVEVTIKAGSKVIATIEPDKTVITELNPYTSYAFSYQGQWAPQGLGTIQKYTDLVYQITPQDRANGRVNIETSLQTDSGNGHVDNVNNSAGSNVYGGICDQDNGGITCTLSKGDSLKQLNIIFKGI</sequence>
<dbReference type="EMBL" id="RKHR01000005">
    <property type="protein sequence ID" value="ROS00186.1"/>
    <property type="molecule type" value="Genomic_DNA"/>
</dbReference>
<comment type="caution">
    <text evidence="2">The sequence shown here is derived from an EMBL/GenBank/DDBJ whole genome shotgun (WGS) entry which is preliminary data.</text>
</comment>